<evidence type="ECO:0000256" key="3">
    <source>
        <dbReference type="ARBA" id="ARBA00022475"/>
    </source>
</evidence>
<dbReference type="PANTHER" id="PTHR30012:SF0">
    <property type="entry name" value="TYPE II SECRETION SYSTEM PROTEIN F-RELATED"/>
    <property type="match status" value="1"/>
</dbReference>
<evidence type="ECO:0000256" key="4">
    <source>
        <dbReference type="ARBA" id="ARBA00022692"/>
    </source>
</evidence>
<comment type="similarity">
    <text evidence="2">Belongs to the GSP F family.</text>
</comment>
<proteinExistence type="inferred from homology"/>
<organism evidence="9 10">
    <name type="scientific">Breznakiella homolactica</name>
    <dbReference type="NCBI Taxonomy" id="2798577"/>
    <lineage>
        <taxon>Bacteria</taxon>
        <taxon>Pseudomonadati</taxon>
        <taxon>Spirochaetota</taxon>
        <taxon>Spirochaetia</taxon>
        <taxon>Spirochaetales</taxon>
        <taxon>Breznakiellaceae</taxon>
        <taxon>Breznakiella</taxon>
    </lineage>
</organism>
<feature type="transmembrane region" description="Helical" evidence="7">
    <location>
        <begin position="216"/>
        <end position="236"/>
    </location>
</feature>
<evidence type="ECO:0000256" key="6">
    <source>
        <dbReference type="ARBA" id="ARBA00023136"/>
    </source>
</evidence>
<name>A0A7T8BBM7_9SPIR</name>
<dbReference type="EMBL" id="CP067089">
    <property type="protein sequence ID" value="QQO10742.1"/>
    <property type="molecule type" value="Genomic_DNA"/>
</dbReference>
<dbReference type="RefSeq" id="WP_215628047.1">
    <property type="nucleotide sequence ID" value="NZ_CP067089.2"/>
</dbReference>
<keyword evidence="6 7" id="KW-0472">Membrane</keyword>
<reference evidence="9" key="1">
    <citation type="submission" date="2021-01" db="EMBL/GenBank/DDBJ databases">
        <title>Description of Breznakiella homolactica.</title>
        <authorList>
            <person name="Song Y."/>
            <person name="Brune A."/>
        </authorList>
    </citation>
    <scope>NUCLEOTIDE SEQUENCE</scope>
    <source>
        <strain evidence="9">RmG30</strain>
    </source>
</reference>
<feature type="domain" description="Type II secretion system protein GspF" evidence="8">
    <location>
        <begin position="273"/>
        <end position="391"/>
    </location>
</feature>
<accession>A0A7T8BBM7</accession>
<evidence type="ECO:0000256" key="5">
    <source>
        <dbReference type="ARBA" id="ARBA00022989"/>
    </source>
</evidence>
<dbReference type="InterPro" id="IPR018076">
    <property type="entry name" value="T2SS_GspF_dom"/>
</dbReference>
<keyword evidence="3" id="KW-1003">Cell membrane</keyword>
<dbReference type="PRINTS" id="PR00812">
    <property type="entry name" value="BCTERIALGSPF"/>
</dbReference>
<evidence type="ECO:0000256" key="2">
    <source>
        <dbReference type="ARBA" id="ARBA00005745"/>
    </source>
</evidence>
<dbReference type="Gene3D" id="1.20.81.30">
    <property type="entry name" value="Type II secretion system (T2SS), domain F"/>
    <property type="match status" value="2"/>
</dbReference>
<dbReference type="PANTHER" id="PTHR30012">
    <property type="entry name" value="GENERAL SECRETION PATHWAY PROTEIN"/>
    <property type="match status" value="1"/>
</dbReference>
<dbReference type="GO" id="GO:0005886">
    <property type="term" value="C:plasma membrane"/>
    <property type="evidence" value="ECO:0007669"/>
    <property type="project" value="UniProtKB-SubCell"/>
</dbReference>
<evidence type="ECO:0000256" key="7">
    <source>
        <dbReference type="SAM" id="Phobius"/>
    </source>
</evidence>
<keyword evidence="4 7" id="KW-0812">Transmembrane</keyword>
<sequence length="400" mass="44014">MAHYRCIIVGRDGKKTDTIREASSEKELIAACGSSGQFLVSYTVVEESELYRAKKHFRRDTILEFTEIMASLLQSGVTIQDGLDLCRSIAGGQKTAELAEGLLQGVRRGVPFHRVLKMYAPSFSPLYQSLVRLGEKTGSVAGVFVRLGSYLRSERMLRGKLGNAMLYPMLILFIAAAGCLGILFYVMPRMSEIFSAFNTGSGDDLGLEIGRIYTSLWISLGFFAAVLAFAALVLIFRKKSPHFLLFTDRIILSLPVIGPFVRSVQTLDFSFAMEMLTGSGIVVSTALRESASVVSNRAFGRAIESVHGMLLRGEKLSAAFKAHGEFPEYIGTWIAVGERTGAVEPVFSQIREYFQGTVDHSSEKMMGMIEPVLTLLIGIIVLILVVQFVLPVFSLYGRII</sequence>
<feature type="transmembrane region" description="Helical" evidence="7">
    <location>
        <begin position="372"/>
        <end position="396"/>
    </location>
</feature>
<protein>
    <submittedName>
        <fullName evidence="9">Type II secretion system F family protein</fullName>
    </submittedName>
</protein>
<evidence type="ECO:0000313" key="9">
    <source>
        <dbReference type="EMBL" id="QQO10742.1"/>
    </source>
</evidence>
<feature type="domain" description="Type II secretion system protein GspF" evidence="8">
    <location>
        <begin position="65"/>
        <end position="188"/>
    </location>
</feature>
<evidence type="ECO:0000256" key="1">
    <source>
        <dbReference type="ARBA" id="ARBA00004651"/>
    </source>
</evidence>
<dbReference type="Pfam" id="PF00482">
    <property type="entry name" value="T2SSF"/>
    <property type="match status" value="2"/>
</dbReference>
<feature type="transmembrane region" description="Helical" evidence="7">
    <location>
        <begin position="165"/>
        <end position="187"/>
    </location>
</feature>
<dbReference type="KEGG" id="bhc:JFL75_07455"/>
<dbReference type="InterPro" id="IPR003004">
    <property type="entry name" value="GspF/PilC"/>
</dbReference>
<comment type="subcellular location">
    <subcellularLocation>
        <location evidence="1">Cell membrane</location>
        <topology evidence="1">Multi-pass membrane protein</topology>
    </subcellularLocation>
</comment>
<keyword evidence="10" id="KW-1185">Reference proteome</keyword>
<dbReference type="InterPro" id="IPR042094">
    <property type="entry name" value="T2SS_GspF_sf"/>
</dbReference>
<keyword evidence="5 7" id="KW-1133">Transmembrane helix</keyword>
<evidence type="ECO:0000313" key="10">
    <source>
        <dbReference type="Proteomes" id="UP000595917"/>
    </source>
</evidence>
<dbReference type="Proteomes" id="UP000595917">
    <property type="component" value="Chromosome"/>
</dbReference>
<dbReference type="AlphaFoldDB" id="A0A7T8BBM7"/>
<gene>
    <name evidence="9" type="ORF">JFL75_07455</name>
</gene>
<evidence type="ECO:0000259" key="8">
    <source>
        <dbReference type="Pfam" id="PF00482"/>
    </source>
</evidence>